<evidence type="ECO:0000256" key="1">
    <source>
        <dbReference type="SAM" id="SignalP"/>
    </source>
</evidence>
<accession>A0A835LCG5</accession>
<dbReference type="Gene3D" id="1.10.110.10">
    <property type="entry name" value="Plant lipid-transfer and hydrophobic proteins"/>
    <property type="match status" value="1"/>
</dbReference>
<dbReference type="Proteomes" id="UP000631114">
    <property type="component" value="Unassembled WGS sequence"/>
</dbReference>
<proteinExistence type="predicted"/>
<dbReference type="OrthoDB" id="649864at2759"/>
<dbReference type="AlphaFoldDB" id="A0A835LCG5"/>
<evidence type="ECO:0000313" key="2">
    <source>
        <dbReference type="EMBL" id="KAF9589405.1"/>
    </source>
</evidence>
<evidence type="ECO:0008006" key="4">
    <source>
        <dbReference type="Google" id="ProtNLM"/>
    </source>
</evidence>
<organism evidence="2 3">
    <name type="scientific">Coptis chinensis</name>
    <dbReference type="NCBI Taxonomy" id="261450"/>
    <lineage>
        <taxon>Eukaryota</taxon>
        <taxon>Viridiplantae</taxon>
        <taxon>Streptophyta</taxon>
        <taxon>Embryophyta</taxon>
        <taxon>Tracheophyta</taxon>
        <taxon>Spermatophyta</taxon>
        <taxon>Magnoliopsida</taxon>
        <taxon>Ranunculales</taxon>
        <taxon>Ranunculaceae</taxon>
        <taxon>Coptidoideae</taxon>
        <taxon>Coptis</taxon>
    </lineage>
</organism>
<dbReference type="EMBL" id="JADFTS010000009">
    <property type="protein sequence ID" value="KAF9589405.1"/>
    <property type="molecule type" value="Genomic_DNA"/>
</dbReference>
<dbReference type="InterPro" id="IPR000528">
    <property type="entry name" value="Plant_nsLTP"/>
</dbReference>
<dbReference type="PANTHER" id="PTHR33076">
    <property type="entry name" value="NON-SPECIFIC LIPID-TRANSFER PROTEIN 2-RELATED"/>
    <property type="match status" value="1"/>
</dbReference>
<comment type="caution">
    <text evidence="2">The sequence shown here is derived from an EMBL/GenBank/DDBJ whole genome shotgun (WGS) entry which is preliminary data.</text>
</comment>
<gene>
    <name evidence="2" type="ORF">IFM89_023681</name>
</gene>
<feature type="signal peptide" evidence="1">
    <location>
        <begin position="1"/>
        <end position="19"/>
    </location>
</feature>
<feature type="chain" id="PRO_5032983618" description="Secreted protein" evidence="1">
    <location>
        <begin position="20"/>
        <end position="102"/>
    </location>
</feature>
<sequence>MCLSALLVTLQLMFSQVSYLPEVERFLYPCNPFLTTRTAQTAHGCCAGADPLKGVAITSPVKCMACNCVKQAARFNNFLQAKCSTTISFSVSRNIDCNTQVP</sequence>
<evidence type="ECO:0000313" key="3">
    <source>
        <dbReference type="Proteomes" id="UP000631114"/>
    </source>
</evidence>
<dbReference type="InterPro" id="IPR036312">
    <property type="entry name" value="Bifun_inhib/LTP/seed_sf"/>
</dbReference>
<dbReference type="GO" id="GO:0008289">
    <property type="term" value="F:lipid binding"/>
    <property type="evidence" value="ECO:0007669"/>
    <property type="project" value="InterPro"/>
</dbReference>
<dbReference type="GO" id="GO:0006869">
    <property type="term" value="P:lipid transport"/>
    <property type="evidence" value="ECO:0007669"/>
    <property type="project" value="InterPro"/>
</dbReference>
<keyword evidence="1" id="KW-0732">Signal</keyword>
<reference evidence="2 3" key="1">
    <citation type="submission" date="2020-10" db="EMBL/GenBank/DDBJ databases">
        <title>The Coptis chinensis genome and diversification of protoberbering-type alkaloids.</title>
        <authorList>
            <person name="Wang B."/>
            <person name="Shu S."/>
            <person name="Song C."/>
            <person name="Liu Y."/>
        </authorList>
    </citation>
    <scope>NUCLEOTIDE SEQUENCE [LARGE SCALE GENOMIC DNA]</scope>
    <source>
        <strain evidence="2">HL-2020</strain>
        <tissue evidence="2">Leaf</tissue>
    </source>
</reference>
<name>A0A835LCG5_9MAGN</name>
<keyword evidence="3" id="KW-1185">Reference proteome</keyword>
<dbReference type="SUPFAM" id="SSF47699">
    <property type="entry name" value="Bifunctional inhibitor/lipid-transfer protein/seed storage 2S albumin"/>
    <property type="match status" value="1"/>
</dbReference>
<protein>
    <recommendedName>
        <fullName evidence="4">Secreted protein</fullName>
    </recommendedName>
</protein>